<reference evidence="1 2" key="1">
    <citation type="journal article" date="2018" name="Nat. Ecol. Evol.">
        <title>Pezizomycetes genomes reveal the molecular basis of ectomycorrhizal truffle lifestyle.</title>
        <authorList>
            <person name="Murat C."/>
            <person name="Payen T."/>
            <person name="Noel B."/>
            <person name="Kuo A."/>
            <person name="Morin E."/>
            <person name="Chen J."/>
            <person name="Kohler A."/>
            <person name="Krizsan K."/>
            <person name="Balestrini R."/>
            <person name="Da Silva C."/>
            <person name="Montanini B."/>
            <person name="Hainaut M."/>
            <person name="Levati E."/>
            <person name="Barry K.W."/>
            <person name="Belfiori B."/>
            <person name="Cichocki N."/>
            <person name="Clum A."/>
            <person name="Dockter R.B."/>
            <person name="Fauchery L."/>
            <person name="Guy J."/>
            <person name="Iotti M."/>
            <person name="Le Tacon F."/>
            <person name="Lindquist E.A."/>
            <person name="Lipzen A."/>
            <person name="Malagnac F."/>
            <person name="Mello A."/>
            <person name="Molinier V."/>
            <person name="Miyauchi S."/>
            <person name="Poulain J."/>
            <person name="Riccioni C."/>
            <person name="Rubini A."/>
            <person name="Sitrit Y."/>
            <person name="Splivallo R."/>
            <person name="Traeger S."/>
            <person name="Wang M."/>
            <person name="Zifcakova L."/>
            <person name="Wipf D."/>
            <person name="Zambonelli A."/>
            <person name="Paolocci F."/>
            <person name="Nowrousian M."/>
            <person name="Ottonello S."/>
            <person name="Baldrian P."/>
            <person name="Spatafora J.W."/>
            <person name="Henrissat B."/>
            <person name="Nagy L.G."/>
            <person name="Aury J.M."/>
            <person name="Wincker P."/>
            <person name="Grigoriev I.V."/>
            <person name="Bonfante P."/>
            <person name="Martin F.M."/>
        </authorList>
    </citation>
    <scope>NUCLEOTIDE SEQUENCE [LARGE SCALE GENOMIC DNA]</scope>
    <source>
        <strain evidence="1 2">RN42</strain>
    </source>
</reference>
<sequence length="202" mass="22833">MHLDTTANELNAFQGYLSSSIASQKRIPNTEVRPRLTPRVDNNVYVAFQPSRTVLHHLVSSFPSRRSPAPIKEVPDKPYGTPCPDPIFGTPYDPISTVVYALMPMLSCCISHYDELWMVPRTHLRLPDLDNIASFAMPTSTVETGMQQPEACGKLYGWITEPVRVYQWSGKPQRPSLEFYTATVSFEPVKAVAVDHRATYRY</sequence>
<dbReference type="AlphaFoldDB" id="A0A3N4I2J2"/>
<dbReference type="Proteomes" id="UP000275078">
    <property type="component" value="Unassembled WGS sequence"/>
</dbReference>
<name>A0A3N4I2J2_ASCIM</name>
<protein>
    <submittedName>
        <fullName evidence="1">Uncharacterized protein</fullName>
    </submittedName>
</protein>
<dbReference type="EMBL" id="ML119711">
    <property type="protein sequence ID" value="RPA78441.1"/>
    <property type="molecule type" value="Genomic_DNA"/>
</dbReference>
<keyword evidence="2" id="KW-1185">Reference proteome</keyword>
<gene>
    <name evidence="1" type="ORF">BJ508DRAFT_309219</name>
</gene>
<proteinExistence type="predicted"/>
<organism evidence="1 2">
    <name type="scientific">Ascobolus immersus RN42</name>
    <dbReference type="NCBI Taxonomy" id="1160509"/>
    <lineage>
        <taxon>Eukaryota</taxon>
        <taxon>Fungi</taxon>
        <taxon>Dikarya</taxon>
        <taxon>Ascomycota</taxon>
        <taxon>Pezizomycotina</taxon>
        <taxon>Pezizomycetes</taxon>
        <taxon>Pezizales</taxon>
        <taxon>Ascobolaceae</taxon>
        <taxon>Ascobolus</taxon>
    </lineage>
</organism>
<accession>A0A3N4I2J2</accession>
<evidence type="ECO:0000313" key="1">
    <source>
        <dbReference type="EMBL" id="RPA78441.1"/>
    </source>
</evidence>
<evidence type="ECO:0000313" key="2">
    <source>
        <dbReference type="Proteomes" id="UP000275078"/>
    </source>
</evidence>